<gene>
    <name evidence="1" type="ORF">HMPREF1705_03236</name>
</gene>
<name>A0A0T5XC90_9BACT</name>
<dbReference type="Proteomes" id="UP000005273">
    <property type="component" value="Unassembled WGS sequence"/>
</dbReference>
<dbReference type="OrthoDB" id="9788989at2"/>
<dbReference type="EMBL" id="ACJX03000001">
    <property type="protein sequence ID" value="KRT35974.1"/>
    <property type="molecule type" value="Genomic_DNA"/>
</dbReference>
<evidence type="ECO:0000313" key="1">
    <source>
        <dbReference type="EMBL" id="KRT35974.1"/>
    </source>
</evidence>
<dbReference type="AlphaFoldDB" id="A0A0T5XC90"/>
<dbReference type="Pfam" id="PF14385">
    <property type="entry name" value="DUF4416"/>
    <property type="match status" value="1"/>
</dbReference>
<comment type="caution">
    <text evidence="1">The sequence shown here is derived from an EMBL/GenBank/DDBJ whole genome shotgun (WGS) entry which is preliminary data.</text>
</comment>
<proteinExistence type="predicted"/>
<evidence type="ECO:0000313" key="2">
    <source>
        <dbReference type="Proteomes" id="UP000005273"/>
    </source>
</evidence>
<dbReference type="STRING" id="592015.HMPREF1705_03236"/>
<evidence type="ECO:0008006" key="3">
    <source>
        <dbReference type="Google" id="ProtNLM"/>
    </source>
</evidence>
<dbReference type="RefSeq" id="WP_057940877.1">
    <property type="nucleotide sequence ID" value="NZ_ACJX03000001.1"/>
</dbReference>
<organism evidence="1 2">
    <name type="scientific">Acetomicrobium hydrogeniformans ATCC BAA-1850</name>
    <dbReference type="NCBI Taxonomy" id="592015"/>
    <lineage>
        <taxon>Bacteria</taxon>
        <taxon>Thermotogati</taxon>
        <taxon>Synergistota</taxon>
        <taxon>Synergistia</taxon>
        <taxon>Synergistales</taxon>
        <taxon>Acetomicrobiaceae</taxon>
        <taxon>Acetomicrobium</taxon>
    </lineage>
</organism>
<reference evidence="2" key="1">
    <citation type="submission" date="2012-09" db="EMBL/GenBank/DDBJ databases">
        <authorList>
            <person name="Weinstock G."/>
            <person name="Sodergren E."/>
            <person name="Clifton S."/>
            <person name="Fulton L."/>
            <person name="Fulton B."/>
            <person name="Courtney L."/>
            <person name="Fronick C."/>
            <person name="Harrison M."/>
            <person name="Strong C."/>
            <person name="Farmer C."/>
            <person name="Delehaunty K."/>
            <person name="Markovic C."/>
            <person name="Hall O."/>
            <person name="Minx P."/>
            <person name="Tomlinson C."/>
            <person name="Mitreva M."/>
            <person name="Nelson J."/>
            <person name="Hou S."/>
            <person name="Wollam A."/>
            <person name="Pepin K.H."/>
            <person name="Johnson M."/>
            <person name="Bhonagiri V."/>
            <person name="Nash W.E."/>
            <person name="Suruliraj S."/>
            <person name="Warren W."/>
            <person name="Chinwalla A."/>
            <person name="Mardis E.R."/>
            <person name="Wilson R.K."/>
        </authorList>
    </citation>
    <scope>NUCLEOTIDE SEQUENCE [LARGE SCALE GENOMIC DNA]</scope>
    <source>
        <strain evidence="2">OS1</strain>
    </source>
</reference>
<sequence>MAPPLVKLLVGFLFPDEAFYRWTIDGISSLWGSVERRSPVYPFDHTDYYRDISPVLYKAFVSIEGLWPADQLVRWKVQAIALEKKSGHKRKINVDPGYVDGARLVLASTKDHAHRIYISEGIFAEVTLRYMFGKWVSYDHTFPDFKSGLYDDFLDAVRRDWLSDMRKRRTLQ</sequence>
<protein>
    <recommendedName>
        <fullName evidence="3">GTP-binding protein</fullName>
    </recommendedName>
</protein>
<dbReference type="eggNOG" id="ENOG5032RQK">
    <property type="taxonomic scope" value="Bacteria"/>
</dbReference>
<accession>A0A0T5XC90</accession>
<dbReference type="InterPro" id="IPR025529">
    <property type="entry name" value="DUF4416"/>
</dbReference>
<keyword evidence="2" id="KW-1185">Reference proteome</keyword>